<protein>
    <submittedName>
        <fullName evidence="1">Uncharacterized protein</fullName>
    </submittedName>
</protein>
<reference evidence="1" key="1">
    <citation type="submission" date="2021-06" db="EMBL/GenBank/DDBJ databases">
        <authorList>
            <person name="Hodson N. C."/>
            <person name="Mongue J. A."/>
            <person name="Jaron S. K."/>
        </authorList>
    </citation>
    <scope>NUCLEOTIDE SEQUENCE</scope>
</reference>
<sequence>MSDEVLDAIVHLMNQKAVAITETWNVNPPNRERRWEPVDKTELTAFI</sequence>
<gene>
    <name evidence="1" type="ORF">AFUS01_LOCUS41821</name>
</gene>
<organism evidence="1 2">
    <name type="scientific">Allacma fusca</name>
    <dbReference type="NCBI Taxonomy" id="39272"/>
    <lineage>
        <taxon>Eukaryota</taxon>
        <taxon>Metazoa</taxon>
        <taxon>Ecdysozoa</taxon>
        <taxon>Arthropoda</taxon>
        <taxon>Hexapoda</taxon>
        <taxon>Collembola</taxon>
        <taxon>Symphypleona</taxon>
        <taxon>Sminthuridae</taxon>
        <taxon>Allacma</taxon>
    </lineage>
</organism>
<evidence type="ECO:0000313" key="1">
    <source>
        <dbReference type="EMBL" id="CAG7832116.1"/>
    </source>
</evidence>
<feature type="non-terminal residue" evidence="1">
    <location>
        <position position="1"/>
    </location>
</feature>
<feature type="non-terminal residue" evidence="1">
    <location>
        <position position="47"/>
    </location>
</feature>
<keyword evidence="2" id="KW-1185">Reference proteome</keyword>
<dbReference type="AlphaFoldDB" id="A0A8J2M299"/>
<dbReference type="Proteomes" id="UP000708208">
    <property type="component" value="Unassembled WGS sequence"/>
</dbReference>
<proteinExistence type="predicted"/>
<comment type="caution">
    <text evidence="1">The sequence shown here is derived from an EMBL/GenBank/DDBJ whole genome shotgun (WGS) entry which is preliminary data.</text>
</comment>
<evidence type="ECO:0000313" key="2">
    <source>
        <dbReference type="Proteomes" id="UP000708208"/>
    </source>
</evidence>
<dbReference type="EMBL" id="CAJVCH010563594">
    <property type="protein sequence ID" value="CAG7832116.1"/>
    <property type="molecule type" value="Genomic_DNA"/>
</dbReference>
<name>A0A8J2M299_9HEXA</name>
<accession>A0A8J2M299</accession>